<dbReference type="HOGENOM" id="CLU_099790_0_0_9"/>
<dbReference type="AlphaFoldDB" id="R2RCM2"/>
<dbReference type="PATRIC" id="fig|1158609.3.peg.105"/>
<comment type="caution">
    <text evidence="2">The sequence shown here is derived from an EMBL/GenBank/DDBJ whole genome shotgun (WGS) entry which is preliminary data.</text>
</comment>
<dbReference type="Proteomes" id="UP000014157">
    <property type="component" value="Unassembled WGS sequence"/>
</dbReference>
<reference evidence="3 5" key="2">
    <citation type="submission" date="2013-03" db="EMBL/GenBank/DDBJ databases">
        <title>The Genome Sequence of Enterococcus moraviensis BAA-383 (PacBio/Illumina hybrid assembly).</title>
        <authorList>
            <consortium name="The Broad Institute Genomics Platform"/>
            <consortium name="The Broad Institute Genome Sequencing Center for Infectious Disease"/>
            <person name="Earl A."/>
            <person name="Russ C."/>
            <person name="Gilmore M."/>
            <person name="Surin D."/>
            <person name="Walker B."/>
            <person name="Young S."/>
            <person name="Zeng Q."/>
            <person name="Gargeya S."/>
            <person name="Fitzgerald M."/>
            <person name="Haas B."/>
            <person name="Abouelleil A."/>
            <person name="Allen A.W."/>
            <person name="Alvarado L."/>
            <person name="Arachchi H.M."/>
            <person name="Berlin A.M."/>
            <person name="Chapman S.B."/>
            <person name="Gainer-Dewar J."/>
            <person name="Goldberg J."/>
            <person name="Griggs A."/>
            <person name="Gujja S."/>
            <person name="Hansen M."/>
            <person name="Howarth C."/>
            <person name="Imamovic A."/>
            <person name="Ireland A."/>
            <person name="Larimer J."/>
            <person name="McCowan C."/>
            <person name="Murphy C."/>
            <person name="Pearson M."/>
            <person name="Poon T.W."/>
            <person name="Priest M."/>
            <person name="Roberts A."/>
            <person name="Saif S."/>
            <person name="Shea T."/>
            <person name="Sisk P."/>
            <person name="Sykes S."/>
            <person name="Wortman J."/>
            <person name="Nusbaum C."/>
            <person name="Birren B."/>
        </authorList>
    </citation>
    <scope>NUCLEOTIDE SEQUENCE [LARGE SCALE GENOMIC DNA]</scope>
    <source>
        <strain evidence="3 5">ATCC BAA-383</strain>
    </source>
</reference>
<keyword evidence="1" id="KW-0472">Membrane</keyword>
<sequence>MTHKKWIQIFSLLFFGLIVVGYPPNQALAQELPKGMVVGDDQGIVAKKNGEYLMEVKAVMPGKKWHTTISMVNMEKGIPYRLTMLISPPEVSGNLDLSKSIQMTLTYQNKQVYHGPISGVSSKLDLQRTPLDLGVFQAGDSRALEVDFSLSGEYTNQDFAVKNVMDNIWTFYAVTTAEPPSDSTTDSLTPKRHGLFPSTGEAMKQGMIFLCLGLFIILLVLLIGKAKRKGNE</sequence>
<dbReference type="eggNOG" id="ENOG5030KI0">
    <property type="taxonomic scope" value="Bacteria"/>
</dbReference>
<dbReference type="RefSeq" id="WP_010763543.1">
    <property type="nucleotide sequence ID" value="NZ_ASWB01000004.1"/>
</dbReference>
<proteinExistence type="predicted"/>
<accession>R2RCM2</accession>
<gene>
    <name evidence="3" type="ORF">I586_02846</name>
    <name evidence="2" type="ORF">UAY_00117</name>
</gene>
<name>R2RCM2_9ENTE</name>
<dbReference type="Proteomes" id="UP000013781">
    <property type="component" value="Unassembled WGS sequence"/>
</dbReference>
<evidence type="ECO:0000313" key="3">
    <source>
        <dbReference type="EMBL" id="EOT65112.1"/>
    </source>
</evidence>
<evidence type="ECO:0000313" key="2">
    <source>
        <dbReference type="EMBL" id="EOI06775.1"/>
    </source>
</evidence>
<evidence type="ECO:0000313" key="4">
    <source>
        <dbReference type="Proteomes" id="UP000013781"/>
    </source>
</evidence>
<keyword evidence="1" id="KW-1133">Transmembrane helix</keyword>
<reference evidence="2 4" key="1">
    <citation type="submission" date="2013-02" db="EMBL/GenBank/DDBJ databases">
        <title>The Genome Sequence of Enterococcus moraviensis BAA-383.</title>
        <authorList>
            <consortium name="The Broad Institute Genome Sequencing Platform"/>
            <consortium name="The Broad Institute Genome Sequencing Center for Infectious Disease"/>
            <person name="Earl A.M."/>
            <person name="Gilmore M.S."/>
            <person name="Lebreton F."/>
            <person name="Walker B."/>
            <person name="Young S.K."/>
            <person name="Zeng Q."/>
            <person name="Gargeya S."/>
            <person name="Fitzgerald M."/>
            <person name="Haas B."/>
            <person name="Abouelleil A."/>
            <person name="Alvarado L."/>
            <person name="Arachchi H.M."/>
            <person name="Berlin A.M."/>
            <person name="Chapman S.B."/>
            <person name="Dewar J."/>
            <person name="Goldberg J."/>
            <person name="Griggs A."/>
            <person name="Gujja S."/>
            <person name="Hansen M."/>
            <person name="Howarth C."/>
            <person name="Imamovic A."/>
            <person name="Larimer J."/>
            <person name="McCowan C."/>
            <person name="Murphy C."/>
            <person name="Neiman D."/>
            <person name="Pearson M."/>
            <person name="Priest M."/>
            <person name="Roberts A."/>
            <person name="Saif S."/>
            <person name="Shea T."/>
            <person name="Sisk P."/>
            <person name="Sykes S."/>
            <person name="Wortman J."/>
            <person name="Nusbaum C."/>
            <person name="Birren B."/>
        </authorList>
    </citation>
    <scope>NUCLEOTIDE SEQUENCE [LARGE SCALE GENOMIC DNA]</scope>
    <source>
        <strain evidence="2 4">ATCC BAA-383</strain>
    </source>
</reference>
<dbReference type="STRING" id="155617.RV09_GL003174"/>
<dbReference type="OrthoDB" id="2194994at2"/>
<dbReference type="EMBL" id="ASWB01000004">
    <property type="protein sequence ID" value="EOT65112.1"/>
    <property type="molecule type" value="Genomic_DNA"/>
</dbReference>
<protein>
    <submittedName>
        <fullName evidence="2">Uncharacterized protein</fullName>
    </submittedName>
</protein>
<keyword evidence="5" id="KW-1185">Reference proteome</keyword>
<organism evidence="2 4">
    <name type="scientific">Enterococcus moraviensis ATCC BAA-383</name>
    <dbReference type="NCBI Taxonomy" id="1158609"/>
    <lineage>
        <taxon>Bacteria</taxon>
        <taxon>Bacillati</taxon>
        <taxon>Bacillota</taxon>
        <taxon>Bacilli</taxon>
        <taxon>Lactobacillales</taxon>
        <taxon>Enterococcaceae</taxon>
        <taxon>Enterococcus</taxon>
    </lineage>
</organism>
<evidence type="ECO:0000256" key="1">
    <source>
        <dbReference type="SAM" id="Phobius"/>
    </source>
</evidence>
<keyword evidence="1" id="KW-0812">Transmembrane</keyword>
<feature type="transmembrane region" description="Helical" evidence="1">
    <location>
        <begin position="206"/>
        <end position="224"/>
    </location>
</feature>
<evidence type="ECO:0000313" key="5">
    <source>
        <dbReference type="Proteomes" id="UP000014157"/>
    </source>
</evidence>
<dbReference type="EMBL" id="AJAS01000002">
    <property type="protein sequence ID" value="EOI06775.1"/>
    <property type="molecule type" value="Genomic_DNA"/>
</dbReference>